<comment type="caution">
    <text evidence="1">The sequence shown here is derived from an EMBL/GenBank/DDBJ whole genome shotgun (WGS) entry which is preliminary data.</text>
</comment>
<dbReference type="EMBL" id="CATOUU010000341">
    <property type="protein sequence ID" value="CAI9925339.1"/>
    <property type="molecule type" value="Genomic_DNA"/>
</dbReference>
<evidence type="ECO:0000313" key="2">
    <source>
        <dbReference type="EMBL" id="CAL6007699.1"/>
    </source>
</evidence>
<accession>A0AA86NUY1</accession>
<dbReference type="AlphaFoldDB" id="A0AA86NUY1"/>
<dbReference type="Proteomes" id="UP001642409">
    <property type="component" value="Unassembled WGS sequence"/>
</dbReference>
<proteinExistence type="predicted"/>
<evidence type="ECO:0000313" key="3">
    <source>
        <dbReference type="Proteomes" id="UP001642409"/>
    </source>
</evidence>
<dbReference type="EMBL" id="CAXDID020000056">
    <property type="protein sequence ID" value="CAL6007699.1"/>
    <property type="molecule type" value="Genomic_DNA"/>
</dbReference>
<sequence length="630" mass="73123">MQNLLTECDDTDNIFSHQSTQNIVKEQKMHKEVCQLSQQPLDIAKQMIQEISNKCTSKQVIVIEQLIQTYVTYIFKHITQIDVKIQIISYSFKKVIENAVELGVFASQQIIQSLYETLMQQDIQNLLPQILKIIKKENLSQQEALTKLVKRTIVNDYVKPQMEIILQQKDQFKLNNLMNISYKLTPLIIEDDIYLNMQFYCINQVKQFSQTLKDIQLLAESKQQQIINIYLAELTSEQSDIIQVILKNFVCFQPKSPNKLFSFLSLFLMQSSDKWQYINFLIFSGQSINSSVSQSSFSLFNKPITNLQRQHLVLEVGKSGSALIIFNFLFNTTDVSKVRQIVRQSDQLDLCLVICEIFSVMSPYLIPTLFLQVIPYLTQRDLSQLCVNLLQRHVGMNLDFMLPVLINTDLKLDNIPFPLTISFTQMLIQQSYYKTLSIIQDSFLESEKEQIRAQISHNKFQFEPFLVSEAMKSINFGYFSELDSIHSKHELLNVFEFEALRDLKTRISQVPVKEFWVQVGFAPGAQLNEENELYEGVYKAKLFQLKKLIKAARKQIDLVQYSEVQIARSVIDTVINEVQQNSLNTEHACKIIQKFITYKKIEPLRTKEIIIEKLVSGVEWIGDALNGMGW</sequence>
<evidence type="ECO:0000313" key="1">
    <source>
        <dbReference type="EMBL" id="CAI9925339.1"/>
    </source>
</evidence>
<keyword evidence="3" id="KW-1185">Reference proteome</keyword>
<reference evidence="1" key="1">
    <citation type="submission" date="2023-06" db="EMBL/GenBank/DDBJ databases">
        <authorList>
            <person name="Kurt Z."/>
        </authorList>
    </citation>
    <scope>NUCLEOTIDE SEQUENCE</scope>
</reference>
<organism evidence="1">
    <name type="scientific">Hexamita inflata</name>
    <dbReference type="NCBI Taxonomy" id="28002"/>
    <lineage>
        <taxon>Eukaryota</taxon>
        <taxon>Metamonada</taxon>
        <taxon>Diplomonadida</taxon>
        <taxon>Hexamitidae</taxon>
        <taxon>Hexamitinae</taxon>
        <taxon>Hexamita</taxon>
    </lineage>
</organism>
<name>A0AA86NUY1_9EUKA</name>
<gene>
    <name evidence="1" type="ORF">HINF_LOCUS12984</name>
    <name evidence="2" type="ORF">HINF_LOCUS20762</name>
</gene>
<reference evidence="2 3" key="2">
    <citation type="submission" date="2024-07" db="EMBL/GenBank/DDBJ databases">
        <authorList>
            <person name="Akdeniz Z."/>
        </authorList>
    </citation>
    <scope>NUCLEOTIDE SEQUENCE [LARGE SCALE GENOMIC DNA]</scope>
</reference>
<protein>
    <submittedName>
        <fullName evidence="1">Uncharacterized protein</fullName>
    </submittedName>
</protein>